<evidence type="ECO:0000313" key="1">
    <source>
        <dbReference type="EnsemblPlants" id="Solyc01g066040.2.1.1"/>
    </source>
</evidence>
<evidence type="ECO:0000313" key="2">
    <source>
        <dbReference type="Proteomes" id="UP000004994"/>
    </source>
</evidence>
<dbReference type="OMA" id="PVFEINI"/>
<dbReference type="PANTHER" id="PTHR33484">
    <property type="entry name" value="BNAC07G33360D PROTEIN"/>
    <property type="match status" value="1"/>
</dbReference>
<reference evidence="1" key="2">
    <citation type="submission" date="2019-01" db="UniProtKB">
        <authorList>
            <consortium name="EnsemblPlants"/>
        </authorList>
    </citation>
    <scope>IDENTIFICATION</scope>
    <source>
        <strain evidence="1">cv. Heinz 1706</strain>
    </source>
</reference>
<dbReference type="PANTHER" id="PTHR33484:SF14">
    <property type="match status" value="1"/>
</dbReference>
<keyword evidence="2" id="KW-1185">Reference proteome</keyword>
<proteinExistence type="predicted"/>
<dbReference type="InParanoid" id="A0A3Q7EF28"/>
<dbReference type="AlphaFoldDB" id="A0A3Q7EF28"/>
<sequence>MARQRDLVTIGSEGFALINEYFGKKRMNRPPTTVAHNLVAGTATTFHVTQQRYNYHYASSKTQVYRVIPLSGTEDMITTPKPPVALNSYEATPLHDGTYISNYSNTRLMRMAL</sequence>
<protein>
    <submittedName>
        <fullName evidence="1">Uncharacterized protein</fullName>
    </submittedName>
</protein>
<accession>A0A3Q7EF28</accession>
<dbReference type="Proteomes" id="UP000004994">
    <property type="component" value="Chromosome 1"/>
</dbReference>
<organism evidence="1">
    <name type="scientific">Solanum lycopersicum</name>
    <name type="common">Tomato</name>
    <name type="synonym">Lycopersicon esculentum</name>
    <dbReference type="NCBI Taxonomy" id="4081"/>
    <lineage>
        <taxon>Eukaryota</taxon>
        <taxon>Viridiplantae</taxon>
        <taxon>Streptophyta</taxon>
        <taxon>Embryophyta</taxon>
        <taxon>Tracheophyta</taxon>
        <taxon>Spermatophyta</taxon>
        <taxon>Magnoliopsida</taxon>
        <taxon>eudicotyledons</taxon>
        <taxon>Gunneridae</taxon>
        <taxon>Pentapetalae</taxon>
        <taxon>asterids</taxon>
        <taxon>lamiids</taxon>
        <taxon>Solanales</taxon>
        <taxon>Solanaceae</taxon>
        <taxon>Solanoideae</taxon>
        <taxon>Solaneae</taxon>
        <taxon>Solanum</taxon>
        <taxon>Solanum subgen. Lycopersicon</taxon>
    </lineage>
</organism>
<dbReference type="EnsemblPlants" id="Solyc01g066040.2.1">
    <property type="protein sequence ID" value="Solyc01g066040.2.1.1"/>
    <property type="gene ID" value="Solyc01g066040.2"/>
</dbReference>
<dbReference type="PaxDb" id="4081-Solyc01g066040.2.1"/>
<dbReference type="Gramene" id="Solyc01g066040.2.1">
    <property type="protein sequence ID" value="Solyc01g066040.2.1.1"/>
    <property type="gene ID" value="Solyc01g066040.2"/>
</dbReference>
<reference evidence="1" key="1">
    <citation type="journal article" date="2012" name="Nature">
        <title>The tomato genome sequence provides insights into fleshy fruit evolution.</title>
        <authorList>
            <consortium name="Tomato Genome Consortium"/>
        </authorList>
    </citation>
    <scope>NUCLEOTIDE SEQUENCE [LARGE SCALE GENOMIC DNA]</scope>
    <source>
        <strain evidence="1">cv. Heinz 1706</strain>
    </source>
</reference>
<name>A0A3Q7EF28_SOLLC</name>